<dbReference type="UniPathway" id="UPA00034">
    <property type="reaction ID" value="UER00025"/>
</dbReference>
<evidence type="ECO:0000256" key="3">
    <source>
        <dbReference type="ARBA" id="ARBA00013080"/>
    </source>
</evidence>
<feature type="binding site" evidence="8">
    <location>
        <begin position="246"/>
        <end position="247"/>
    </location>
    <ligand>
        <name>substrate</name>
    </ligand>
</feature>
<feature type="site" description="Could be important to modulate the pK values of the two catalytic cysteine residues" evidence="8">
    <location>
        <position position="161"/>
    </location>
</feature>
<dbReference type="GO" id="GO:0009089">
    <property type="term" value="P:lysine biosynthetic process via diaminopimelate"/>
    <property type="evidence" value="ECO:0007669"/>
    <property type="project" value="UniProtKB-UniRule"/>
</dbReference>
<feature type="active site" description="Proton donor" evidence="8">
    <location>
        <position position="75"/>
    </location>
</feature>
<comment type="subcellular location">
    <subcellularLocation>
        <location evidence="8">Cytoplasm</location>
    </subcellularLocation>
</comment>
<evidence type="ECO:0000256" key="9">
    <source>
        <dbReference type="PROSITE-ProRule" id="PRU10125"/>
    </source>
</evidence>
<name>A0A7W8H7A3_9FIRM</name>
<reference evidence="10 11" key="1">
    <citation type="submission" date="2020-08" db="EMBL/GenBank/DDBJ databases">
        <title>Genomic Encyclopedia of Type Strains, Phase IV (KMG-IV): sequencing the most valuable type-strain genomes for metagenomic binning, comparative biology and taxonomic classification.</title>
        <authorList>
            <person name="Goeker M."/>
        </authorList>
    </citation>
    <scope>NUCLEOTIDE SEQUENCE [LARGE SCALE GENOMIC DNA]</scope>
    <source>
        <strain evidence="10 11">DSM 106146</strain>
    </source>
</reference>
<dbReference type="GO" id="GO:0005829">
    <property type="term" value="C:cytosol"/>
    <property type="evidence" value="ECO:0007669"/>
    <property type="project" value="TreeGrafter"/>
</dbReference>
<organism evidence="10 11">
    <name type="scientific">Catenibacillus scindens</name>
    <dbReference type="NCBI Taxonomy" id="673271"/>
    <lineage>
        <taxon>Bacteria</taxon>
        <taxon>Bacillati</taxon>
        <taxon>Bacillota</taxon>
        <taxon>Clostridia</taxon>
        <taxon>Lachnospirales</taxon>
        <taxon>Lachnospiraceae</taxon>
        <taxon>Catenibacillus</taxon>
    </lineage>
</organism>
<comment type="catalytic activity">
    <reaction evidence="7 8">
        <text>(2S,6S)-2,6-diaminopimelate = meso-2,6-diaminopimelate</text>
        <dbReference type="Rhea" id="RHEA:15393"/>
        <dbReference type="ChEBI" id="CHEBI:57609"/>
        <dbReference type="ChEBI" id="CHEBI:57791"/>
        <dbReference type="EC" id="5.1.1.7"/>
    </reaction>
</comment>
<gene>
    <name evidence="8" type="primary">dapF</name>
    <name evidence="10" type="ORF">HNP82_000298</name>
</gene>
<dbReference type="Proteomes" id="UP000543642">
    <property type="component" value="Unassembled WGS sequence"/>
</dbReference>
<feature type="binding site" evidence="8">
    <location>
        <position position="201"/>
    </location>
    <ligand>
        <name>substrate</name>
    </ligand>
</feature>
<dbReference type="RefSeq" id="WP_183770673.1">
    <property type="nucleotide sequence ID" value="NZ_JACHFW010000001.1"/>
</dbReference>
<accession>A0A7W8H7A3</accession>
<evidence type="ECO:0000256" key="8">
    <source>
        <dbReference type="HAMAP-Rule" id="MF_00197"/>
    </source>
</evidence>
<dbReference type="InterPro" id="IPR001653">
    <property type="entry name" value="DAP_epimerase_DapF"/>
</dbReference>
<dbReference type="Gene3D" id="3.10.310.10">
    <property type="entry name" value="Diaminopimelate Epimerase, Chain A, domain 1"/>
    <property type="match status" value="2"/>
</dbReference>
<feature type="binding site" evidence="8">
    <location>
        <position position="15"/>
    </location>
    <ligand>
        <name>substrate</name>
    </ligand>
</feature>
<comment type="pathway">
    <text evidence="1 8">Amino-acid biosynthesis; L-lysine biosynthesis via DAP pathway; DL-2,6-diaminopimelate from LL-2,6-diaminopimelate: step 1/1.</text>
</comment>
<dbReference type="Pfam" id="PF01678">
    <property type="entry name" value="DAP_epimerase"/>
    <property type="match status" value="2"/>
</dbReference>
<evidence type="ECO:0000256" key="4">
    <source>
        <dbReference type="ARBA" id="ARBA00022605"/>
    </source>
</evidence>
<keyword evidence="8" id="KW-0963">Cytoplasm</keyword>
<comment type="caution">
    <text evidence="8">Lacks conserved residue(s) required for the propagation of feature annotation.</text>
</comment>
<keyword evidence="4 8" id="KW-0028">Amino-acid biosynthesis</keyword>
<comment type="caution">
    <text evidence="10">The sequence shown here is derived from an EMBL/GenBank/DDBJ whole genome shotgun (WGS) entry which is preliminary data.</text>
</comment>
<evidence type="ECO:0000256" key="7">
    <source>
        <dbReference type="ARBA" id="ARBA00051712"/>
    </source>
</evidence>
<dbReference type="EMBL" id="JACHFW010000001">
    <property type="protein sequence ID" value="MBB5263204.1"/>
    <property type="molecule type" value="Genomic_DNA"/>
</dbReference>
<comment type="subunit">
    <text evidence="8">Homodimer.</text>
</comment>
<evidence type="ECO:0000313" key="11">
    <source>
        <dbReference type="Proteomes" id="UP000543642"/>
    </source>
</evidence>
<feature type="binding site" evidence="8">
    <location>
        <begin position="76"/>
        <end position="77"/>
    </location>
    <ligand>
        <name>substrate</name>
    </ligand>
</feature>
<dbReference type="EC" id="5.1.1.7" evidence="3 8"/>
<comment type="similarity">
    <text evidence="2 8">Belongs to the diaminopimelate epimerase family.</text>
</comment>
<evidence type="ECO:0000256" key="1">
    <source>
        <dbReference type="ARBA" id="ARBA00005196"/>
    </source>
</evidence>
<feature type="site" description="Could be important to modulate the pK values of the two catalytic cysteine residues" evidence="8">
    <location>
        <position position="236"/>
    </location>
</feature>
<dbReference type="SUPFAM" id="SSF54506">
    <property type="entry name" value="Diaminopimelate epimerase-like"/>
    <property type="match status" value="2"/>
</dbReference>
<evidence type="ECO:0000256" key="6">
    <source>
        <dbReference type="ARBA" id="ARBA00023235"/>
    </source>
</evidence>
<feature type="binding site" evidence="8">
    <location>
        <position position="66"/>
    </location>
    <ligand>
        <name>substrate</name>
    </ligand>
</feature>
<sequence>MEGQISFVKMEGAGNDYVYVDCFDQYVKNPQLLARKVSSRHFGVGSDGLILLKPSPRADCFMDIYNSDGSRGRTCGNGLRCAARYMWEKSGKTKTDLRIETLSGICRAYVHPLNERRCWVQVDMGRGFVRNVPVPVRELGRFLPAGIFVSWACLCDIGNLHCVVMVKDWREVKEKPVLEELDMNRVGHFLENYPDFGEKVNVEVCAKIRAPQKEIYVSETEVCAPGNLAVRARVWERGSKETLSCGSGACAIYLAASRMIKADEALPNGGESSCQPMKQCCVFMPGGRLHVENIGGHLFLGGYATEVFTGKV</sequence>
<comment type="function">
    <text evidence="8">Catalyzes the stereoinversion of LL-2,6-diaminopimelate (L,L-DAP) to meso-diaminopimelate (meso-DAP), a precursor of L-lysine and an essential component of the bacterial peptidoglycan.</text>
</comment>
<proteinExistence type="inferred from homology"/>
<dbReference type="HAMAP" id="MF_00197">
    <property type="entry name" value="DAP_epimerase"/>
    <property type="match status" value="1"/>
</dbReference>
<dbReference type="PANTHER" id="PTHR31689">
    <property type="entry name" value="DIAMINOPIMELATE EPIMERASE, CHLOROPLASTIC"/>
    <property type="match status" value="1"/>
</dbReference>
<evidence type="ECO:0000256" key="5">
    <source>
        <dbReference type="ARBA" id="ARBA00023154"/>
    </source>
</evidence>
<feature type="binding site" evidence="8">
    <location>
        <position position="159"/>
    </location>
    <ligand>
        <name>substrate</name>
    </ligand>
</feature>
<dbReference type="AlphaFoldDB" id="A0A7W8H7A3"/>
<feature type="active site" evidence="9">
    <location>
        <position position="75"/>
    </location>
</feature>
<dbReference type="NCBIfam" id="TIGR00652">
    <property type="entry name" value="DapF"/>
    <property type="match status" value="1"/>
</dbReference>
<keyword evidence="6 8" id="KW-0413">Isomerase</keyword>
<feature type="binding site" evidence="8">
    <location>
        <begin position="236"/>
        <end position="237"/>
    </location>
    <ligand>
        <name>substrate</name>
    </ligand>
</feature>
<dbReference type="GO" id="GO:0008837">
    <property type="term" value="F:diaminopimelate epimerase activity"/>
    <property type="evidence" value="ECO:0007669"/>
    <property type="project" value="UniProtKB-UniRule"/>
</dbReference>
<dbReference type="PANTHER" id="PTHR31689:SF0">
    <property type="entry name" value="DIAMINOPIMELATE EPIMERASE"/>
    <property type="match status" value="1"/>
</dbReference>
<keyword evidence="11" id="KW-1185">Reference proteome</keyword>
<evidence type="ECO:0000313" key="10">
    <source>
        <dbReference type="EMBL" id="MBB5263204.1"/>
    </source>
</evidence>
<evidence type="ECO:0000256" key="2">
    <source>
        <dbReference type="ARBA" id="ARBA00010219"/>
    </source>
</evidence>
<dbReference type="InterPro" id="IPR018510">
    <property type="entry name" value="DAP_epimerase_AS"/>
</dbReference>
<dbReference type="PROSITE" id="PS01326">
    <property type="entry name" value="DAP_EPIMERASE"/>
    <property type="match status" value="1"/>
</dbReference>
<keyword evidence="5 8" id="KW-0457">Lysine biosynthesis</keyword>
<feature type="active site" description="Proton acceptor" evidence="8">
    <location>
        <position position="245"/>
    </location>
</feature>
<protein>
    <recommendedName>
        <fullName evidence="3 8">Diaminopimelate epimerase</fullName>
        <shortName evidence="8">DAP epimerase</shortName>
        <ecNumber evidence="3 8">5.1.1.7</ecNumber>
    </recommendedName>
    <alternativeName>
        <fullName evidence="8">PLP-independent amino acid racemase</fullName>
    </alternativeName>
</protein>